<feature type="domain" description="PABC" evidence="2">
    <location>
        <begin position="157"/>
        <end position="234"/>
    </location>
</feature>
<feature type="compositionally biased region" description="Pro residues" evidence="1">
    <location>
        <begin position="565"/>
        <end position="574"/>
    </location>
</feature>
<dbReference type="SUPFAM" id="SSF63570">
    <property type="entry name" value="PABC (PABP) domain"/>
    <property type="match status" value="2"/>
</dbReference>
<feature type="region of interest" description="Disordered" evidence="1">
    <location>
        <begin position="531"/>
        <end position="604"/>
    </location>
</feature>
<gene>
    <name evidence="3" type="ORF">SO694_00144066</name>
</gene>
<sequence>MAAPAAPPQEWVPGYDGPDNPSGPFLLELNPGPEPSRDRLSGYVPDPAAFRAWYETEMCGLHALNVDNARQVAVLCFPTRNARDVVELMARHAVPLPDGRVAVLTIRSCPGSKPIALAEWEDVGSDVDAHTMASSLMSYFSTMFKPAAVDVAAPAETGGGGDPPPAPAPAGEDKNALGARLYPLIELSQPELAGKLTGMFLEMSEAELVRLLESPALLDAKVAEAVATLEAHGITRANAASPPASPGAPPDPPPSKRAMIRRLMSESRVKCTLAFDHWQVRDAVSHLCYLAGPRSDDGRGDRWLVRKLPKRGNGQDAGRTKRGAGAFLGGIADLDGDRVLKFFADELCAVEGVTAVDAHTAVAQFKLEAGCKCLRHQPLHLLFTADGRLFAFEVLDPGVVKNQHRNDLYVRWATPTPTDEKAARLEALADYLAHYTAATRLQTCGRPGRRVKAAKPEYGFLLFGNAVARDAVLELGNVRVDGRTLHVRPRTYSGDAAAPRRQNNGYYAPKQQPYVDAYGYAYHQPYYHQPRKPRYHQNYQNHPQHPYPNPYGYQPAPRYHRHEPPPPPVDPPSPAYSDEPPSPGVANGHDYTVEEPPSPMVALPTTGRGYFVSSEGPAADVYGAETTACDASGAPPAAPPGCYKATMAACPPPGSDELSGFVPSGSAFSAWYEAEMCGLHALHIDRSRKTAVLCFPTRLAREVVERMTRHDVPLPDGASVALTVRSCPGRKPTAVAEWAGDSELDAGTMAKALMHYFSRCLRPTSVTVDLGEEPAYETRTVPGKDLNDDFANSASDGDEPGCGGDGLSAEDRETLGARLFPLVELSQPDLADKLTSKFLDSHSKDELLKLLESPVALDDKVAEAVANLDNGEASSAGSTAPTPDAPQTNGSTEKRRKPGGKVVGEIEFASLEARDAVVLLGYLNGPKGPDGRGDRWMLRRPPGEALPATADEFVKRAESKSRARGVSAQLQVWLGGIAAVGTKRILPFLAKELCALEALKAVDDRTAKATFELEAGRACVARQAQHLLFTAESRLLAFEVLGGSRLRGALRADGASAPRPRDVYVRWATATPPGESESRLATLREYLGSYTTAARLHASVPKGVQPERRSSASRVASRARACCRRRGVGGGRGAPRRPGQPEARLRVAPLPAPIIITAGGTAASAQESTILQQLANFGDVLREERRRHDEDRARVVATMSLQLDELRAQVRAAAQPDVKSIVAALKEALAEEASGDADRAALLESAIPKVVAAHVAAANGNGTSDPSTYVDQTPAT</sequence>
<organism evidence="3 4">
    <name type="scientific">Aureococcus anophagefferens</name>
    <name type="common">Harmful bloom alga</name>
    <dbReference type="NCBI Taxonomy" id="44056"/>
    <lineage>
        <taxon>Eukaryota</taxon>
        <taxon>Sar</taxon>
        <taxon>Stramenopiles</taxon>
        <taxon>Ochrophyta</taxon>
        <taxon>Pelagophyceae</taxon>
        <taxon>Pelagomonadales</taxon>
        <taxon>Pelagomonadaceae</taxon>
        <taxon>Aureococcus</taxon>
    </lineage>
</organism>
<proteinExistence type="predicted"/>
<feature type="region of interest" description="Disordered" evidence="1">
    <location>
        <begin position="1"/>
        <end position="26"/>
    </location>
</feature>
<evidence type="ECO:0000313" key="3">
    <source>
        <dbReference type="EMBL" id="KAK7235237.1"/>
    </source>
</evidence>
<evidence type="ECO:0000313" key="4">
    <source>
        <dbReference type="Proteomes" id="UP001363151"/>
    </source>
</evidence>
<evidence type="ECO:0000259" key="2">
    <source>
        <dbReference type="PROSITE" id="PS51309"/>
    </source>
</evidence>
<dbReference type="PROSITE" id="PS51309">
    <property type="entry name" value="PABC"/>
    <property type="match status" value="2"/>
</dbReference>
<dbReference type="Proteomes" id="UP001363151">
    <property type="component" value="Unassembled WGS sequence"/>
</dbReference>
<feature type="region of interest" description="Disordered" evidence="1">
    <location>
        <begin position="154"/>
        <end position="173"/>
    </location>
</feature>
<reference evidence="3 4" key="1">
    <citation type="submission" date="2024-03" db="EMBL/GenBank/DDBJ databases">
        <title>Aureococcus anophagefferens CCMP1851 and Kratosvirus quantuckense: Draft genome of a second virus-susceptible host strain in the model system.</title>
        <authorList>
            <person name="Chase E."/>
            <person name="Truchon A.R."/>
            <person name="Schepens W."/>
            <person name="Wilhelm S.W."/>
        </authorList>
    </citation>
    <scope>NUCLEOTIDE SEQUENCE [LARGE SCALE GENOMIC DNA]</scope>
    <source>
        <strain evidence="3 4">CCMP1851</strain>
    </source>
</reference>
<dbReference type="InterPro" id="IPR002004">
    <property type="entry name" value="PABP_HYD_C"/>
</dbReference>
<feature type="region of interest" description="Disordered" evidence="1">
    <location>
        <begin position="871"/>
        <end position="899"/>
    </location>
</feature>
<accession>A0ABR1FPR3</accession>
<dbReference type="Gene3D" id="1.10.1900.10">
    <property type="entry name" value="c-terminal domain of poly(a) binding protein"/>
    <property type="match status" value="2"/>
</dbReference>
<feature type="region of interest" description="Disordered" evidence="1">
    <location>
        <begin position="236"/>
        <end position="257"/>
    </location>
</feature>
<dbReference type="EMBL" id="JBBJCI010000294">
    <property type="protein sequence ID" value="KAK7235237.1"/>
    <property type="molecule type" value="Genomic_DNA"/>
</dbReference>
<dbReference type="InterPro" id="IPR036053">
    <property type="entry name" value="PABP-dom"/>
</dbReference>
<name>A0ABR1FPR3_AURAN</name>
<evidence type="ECO:0000256" key="1">
    <source>
        <dbReference type="SAM" id="MobiDB-lite"/>
    </source>
</evidence>
<feature type="compositionally biased region" description="Pro residues" evidence="1">
    <location>
        <begin position="243"/>
        <end position="255"/>
    </location>
</feature>
<dbReference type="PANTHER" id="PTHR46276:SF1">
    <property type="entry name" value="E3 UBIQUITIN-PROTEIN LIGASE UBR5"/>
    <property type="match status" value="1"/>
</dbReference>
<feature type="domain" description="PABC" evidence="2">
    <location>
        <begin position="795"/>
        <end position="873"/>
    </location>
</feature>
<comment type="caution">
    <text evidence="3">The sequence shown here is derived from an EMBL/GenBank/DDBJ whole genome shotgun (WGS) entry which is preliminary data.</text>
</comment>
<protein>
    <recommendedName>
        <fullName evidence="2">PABC domain-containing protein</fullName>
    </recommendedName>
</protein>
<feature type="compositionally biased region" description="Polar residues" evidence="1">
    <location>
        <begin position="872"/>
        <end position="891"/>
    </location>
</feature>
<dbReference type="SMART" id="SM00517">
    <property type="entry name" value="PolyA"/>
    <property type="match status" value="2"/>
</dbReference>
<keyword evidence="4" id="KW-1185">Reference proteome</keyword>
<dbReference type="Pfam" id="PF00658">
    <property type="entry name" value="MLLE"/>
    <property type="match status" value="2"/>
</dbReference>
<feature type="region of interest" description="Disordered" evidence="1">
    <location>
        <begin position="777"/>
        <end position="809"/>
    </location>
</feature>
<dbReference type="PANTHER" id="PTHR46276">
    <property type="entry name" value="E3 UBIQUITIN-PROTEIN LIGASE UBR5"/>
    <property type="match status" value="1"/>
</dbReference>